<keyword evidence="1" id="KW-0472">Membrane</keyword>
<evidence type="ECO:0000313" key="3">
    <source>
        <dbReference type="EMBL" id="CAO96302.1"/>
    </source>
</evidence>
<dbReference type="EMBL" id="CU468135">
    <property type="protein sequence ID" value="CAO96302.1"/>
    <property type="molecule type" value="Genomic_DNA"/>
</dbReference>
<sequence>MKRMLKMRMVYDDEARKSGKGSLMVYGVGNFPVLSGRTTHVNDPNCEYLADEGFIPVGRYWIVDALKGGVYTQARRQFLDFLHNINHAQWFGLFNSQTINDYTFVNGTKRTGFRLHPVRPDGSGKSWGGITLFRASDFEHIRKALLRVNKVKVPRPCSGPMNMSMPWGELIMPNALFMKATFAIIYLVVAMLLIKFIAPLNNLVFSLGSWLFFKLDSGGLGLIGSDYQWGEDPATLCVALASLVLLAWLISRILKLVIYRW</sequence>
<evidence type="ECO:0000256" key="1">
    <source>
        <dbReference type="SAM" id="Phobius"/>
    </source>
</evidence>
<gene>
    <name evidence="3" type="ordered locus">ETA_12560</name>
</gene>
<keyword evidence="1" id="KW-0812">Transmembrane</keyword>
<evidence type="ECO:0000259" key="2">
    <source>
        <dbReference type="Pfam" id="PF10908"/>
    </source>
</evidence>
<keyword evidence="1" id="KW-1133">Transmembrane helix</keyword>
<dbReference type="eggNOG" id="ENOG503241P">
    <property type="taxonomic scope" value="Bacteria"/>
</dbReference>
<protein>
    <recommendedName>
        <fullName evidence="2">Tlde1 domain-containing protein</fullName>
    </recommendedName>
</protein>
<feature type="transmembrane region" description="Helical" evidence="1">
    <location>
        <begin position="180"/>
        <end position="213"/>
    </location>
</feature>
<dbReference type="AlphaFoldDB" id="B2VII4"/>
<dbReference type="Proteomes" id="UP000001726">
    <property type="component" value="Chromosome"/>
</dbReference>
<reference evidence="3 4" key="1">
    <citation type="journal article" date="2008" name="Environ. Microbiol.">
        <title>The genome of Erwinia tasmaniensis strain Et1/99, a non-pathogenic bacterium in the genus Erwinia.</title>
        <authorList>
            <person name="Kube M."/>
            <person name="Migdoll A.M."/>
            <person name="Mueller I."/>
            <person name="Kuhl H."/>
            <person name="Beck A."/>
            <person name="Reinhardt R."/>
            <person name="Geider K."/>
        </authorList>
    </citation>
    <scope>NUCLEOTIDE SEQUENCE [LARGE SCALE GENOMIC DNA]</scope>
    <source>
        <strain evidence="4">DSM 17950 / CFBP 7177 / CIP 109463 / NCPPB 4357 / Et1/99</strain>
    </source>
</reference>
<dbReference type="Pfam" id="PF10908">
    <property type="entry name" value="Tlde1_dom"/>
    <property type="match status" value="1"/>
</dbReference>
<proteinExistence type="predicted"/>
<dbReference type="InterPro" id="IPR021225">
    <property type="entry name" value="Tlde1_dom"/>
</dbReference>
<organism evidence="3 4">
    <name type="scientific">Erwinia tasmaniensis (strain DSM 17950 / CFBP 7177 / CIP 109463 / NCPPB 4357 / Et1/99)</name>
    <dbReference type="NCBI Taxonomy" id="465817"/>
    <lineage>
        <taxon>Bacteria</taxon>
        <taxon>Pseudomonadati</taxon>
        <taxon>Pseudomonadota</taxon>
        <taxon>Gammaproteobacteria</taxon>
        <taxon>Enterobacterales</taxon>
        <taxon>Erwiniaceae</taxon>
        <taxon>Erwinia</taxon>
    </lineage>
</organism>
<accession>B2VII4</accession>
<evidence type="ECO:0000313" key="4">
    <source>
        <dbReference type="Proteomes" id="UP000001726"/>
    </source>
</evidence>
<feature type="domain" description="Tlde1" evidence="2">
    <location>
        <begin position="31"/>
        <end position="155"/>
    </location>
</feature>
<feature type="transmembrane region" description="Helical" evidence="1">
    <location>
        <begin position="233"/>
        <end position="254"/>
    </location>
</feature>
<name>B2VII4_ERWT9</name>
<dbReference type="HOGENOM" id="CLU_1064530_0_0_6"/>
<keyword evidence="4" id="KW-1185">Reference proteome</keyword>
<dbReference type="KEGG" id="eta:ETA_12560"/>